<dbReference type="PANTHER" id="PTHR23341:SF4">
    <property type="entry name" value="HIGH MOBILITY GROUP PROTEIN HMGI-C"/>
    <property type="match status" value="1"/>
</dbReference>
<dbReference type="GO" id="GO:0005634">
    <property type="term" value="C:nucleus"/>
    <property type="evidence" value="ECO:0007669"/>
    <property type="project" value="UniProtKB-SubCell"/>
</dbReference>
<evidence type="ECO:0000313" key="12">
    <source>
        <dbReference type="RefSeq" id="XP_033781672.1"/>
    </source>
</evidence>
<evidence type="ECO:0000256" key="5">
    <source>
        <dbReference type="ARBA" id="ARBA00022990"/>
    </source>
</evidence>
<evidence type="ECO:0000256" key="1">
    <source>
        <dbReference type="ARBA" id="ARBA00004123"/>
    </source>
</evidence>
<evidence type="ECO:0000256" key="8">
    <source>
        <dbReference type="ARBA" id="ARBA00023163"/>
    </source>
</evidence>
<dbReference type="Proteomes" id="UP000515159">
    <property type="component" value="Chromosome 17"/>
</dbReference>
<dbReference type="PROSITE" id="PS00354">
    <property type="entry name" value="HMGI_Y"/>
    <property type="match status" value="1"/>
</dbReference>
<dbReference type="SMART" id="SM00384">
    <property type="entry name" value="AT_hook"/>
    <property type="match status" value="3"/>
</dbReference>
<dbReference type="AlphaFoldDB" id="A0A6P8NYQ1"/>
<dbReference type="RefSeq" id="XP_033781672.1">
    <property type="nucleotide sequence ID" value="XM_033925781.1"/>
</dbReference>
<evidence type="ECO:0000256" key="3">
    <source>
        <dbReference type="ARBA" id="ARBA00022553"/>
    </source>
</evidence>
<gene>
    <name evidence="12" type="primary">LOC117351070</name>
</gene>
<dbReference type="InterPro" id="IPR000116">
    <property type="entry name" value="HMGA"/>
</dbReference>
<feature type="compositionally biased region" description="Basic and acidic residues" evidence="10">
    <location>
        <begin position="48"/>
        <end position="94"/>
    </location>
</feature>
<dbReference type="GO" id="GO:0003712">
    <property type="term" value="F:transcription coregulator activity"/>
    <property type="evidence" value="ECO:0007669"/>
    <property type="project" value="TreeGrafter"/>
</dbReference>
<accession>A0A6P8NYQ1</accession>
<sequence>MQSSAPQEPSTPAQPQKRGKGRPRKQQQQEPTGPPPEKRPRGRPKGSKMKDSKDVLKVKPFAEKRPRGRPRKWEQPDADVESRPEQASEDETRRNSNKMLPPR</sequence>
<evidence type="ECO:0000256" key="10">
    <source>
        <dbReference type="SAM" id="MobiDB-lite"/>
    </source>
</evidence>
<dbReference type="PRINTS" id="PR00929">
    <property type="entry name" value="ATHOOK"/>
</dbReference>
<keyword evidence="3" id="KW-0597">Phosphoprotein</keyword>
<proteinExistence type="inferred from homology"/>
<dbReference type="GO" id="GO:0006355">
    <property type="term" value="P:regulation of DNA-templated transcription"/>
    <property type="evidence" value="ECO:0007669"/>
    <property type="project" value="InterPro"/>
</dbReference>
<organism evidence="11 12">
    <name type="scientific">Geotrypetes seraphini</name>
    <name type="common">Gaboon caecilian</name>
    <name type="synonym">Caecilia seraphini</name>
    <dbReference type="NCBI Taxonomy" id="260995"/>
    <lineage>
        <taxon>Eukaryota</taxon>
        <taxon>Metazoa</taxon>
        <taxon>Chordata</taxon>
        <taxon>Craniata</taxon>
        <taxon>Vertebrata</taxon>
        <taxon>Euteleostomi</taxon>
        <taxon>Amphibia</taxon>
        <taxon>Gymnophiona</taxon>
        <taxon>Geotrypetes</taxon>
    </lineage>
</organism>
<dbReference type="Pfam" id="PF02178">
    <property type="entry name" value="AT_hook"/>
    <property type="match status" value="3"/>
</dbReference>
<dbReference type="GeneID" id="117351070"/>
<dbReference type="GO" id="GO:0010557">
    <property type="term" value="P:positive regulation of macromolecule biosynthetic process"/>
    <property type="evidence" value="ECO:0007669"/>
    <property type="project" value="UniProtKB-ARBA"/>
</dbReference>
<dbReference type="InterPro" id="IPR017956">
    <property type="entry name" value="AT_hook_DNA-bd_motif"/>
</dbReference>
<comment type="subcellular location">
    <subcellularLocation>
        <location evidence="1">Nucleus</location>
    </subcellularLocation>
</comment>
<keyword evidence="5" id="KW-0007">Acetylation</keyword>
<feature type="compositionally biased region" description="Polar residues" evidence="10">
    <location>
        <begin position="1"/>
        <end position="13"/>
    </location>
</feature>
<comment type="similarity">
    <text evidence="2">Belongs to the HMGA family.</text>
</comment>
<protein>
    <submittedName>
        <fullName evidence="12">High mobility group protein HMGI-C-like isoform X2</fullName>
    </submittedName>
</protein>
<dbReference type="PANTHER" id="PTHR23341">
    <property type="entry name" value="HIGH MOBILITY GROUP PROTEINS HMG-A AND C"/>
    <property type="match status" value="1"/>
</dbReference>
<evidence type="ECO:0000256" key="2">
    <source>
        <dbReference type="ARBA" id="ARBA00010812"/>
    </source>
</evidence>
<keyword evidence="7" id="KW-0238">DNA-binding</keyword>
<keyword evidence="9" id="KW-0539">Nucleus</keyword>
<feature type="region of interest" description="Disordered" evidence="10">
    <location>
        <begin position="1"/>
        <end position="103"/>
    </location>
</feature>
<evidence type="ECO:0000313" key="11">
    <source>
        <dbReference type="Proteomes" id="UP000515159"/>
    </source>
</evidence>
<keyword evidence="8" id="KW-0804">Transcription</keyword>
<name>A0A6P8NYQ1_GEOSA</name>
<keyword evidence="4" id="KW-0677">Repeat</keyword>
<dbReference type="PRINTS" id="PR00930">
    <property type="entry name" value="HIGHMOBLTYIY"/>
</dbReference>
<keyword evidence="6" id="KW-0805">Transcription regulation</keyword>
<evidence type="ECO:0000256" key="4">
    <source>
        <dbReference type="ARBA" id="ARBA00022737"/>
    </source>
</evidence>
<evidence type="ECO:0000256" key="6">
    <source>
        <dbReference type="ARBA" id="ARBA00023015"/>
    </source>
</evidence>
<evidence type="ECO:0000256" key="9">
    <source>
        <dbReference type="ARBA" id="ARBA00023242"/>
    </source>
</evidence>
<keyword evidence="11" id="KW-1185">Reference proteome</keyword>
<reference evidence="12" key="1">
    <citation type="submission" date="2025-08" db="UniProtKB">
        <authorList>
            <consortium name="RefSeq"/>
        </authorList>
    </citation>
    <scope>IDENTIFICATION</scope>
</reference>
<evidence type="ECO:0000256" key="7">
    <source>
        <dbReference type="ARBA" id="ARBA00023125"/>
    </source>
</evidence>
<dbReference type="InterPro" id="IPR000637">
    <property type="entry name" value="HMGI/Y_DNA-bd_CS"/>
</dbReference>
<dbReference type="GO" id="GO:0003677">
    <property type="term" value="F:DNA binding"/>
    <property type="evidence" value="ECO:0007669"/>
    <property type="project" value="UniProtKB-KW"/>
</dbReference>
<dbReference type="GO" id="GO:0000785">
    <property type="term" value="C:chromatin"/>
    <property type="evidence" value="ECO:0007669"/>
    <property type="project" value="InterPro"/>
</dbReference>